<sequence>MAHRINYVIKNRNQLICYHHRWGANSIASDLYLGEKTFLRYLSECTIEAELREHLLMEGFVIVDMEKKLLGFWAWEFENETSIIRYYLCALQKIWPGWQVMHLANEMYDAEPLLEIDYFSKQTITEFKSVDATDIINDPLQDECPYVLFFIREHGKILVSEMANIMLESIICYGEDIIALLGERPAISIPTEGQTRSLDQLFIDVDNKQIIVNNSILGIWESMGHKWPGYTLKMGRMGYLAMLEEANIPTTGLEMSYEEILERFGQMIALSQNDRSSSSSSGSGGVSIW</sequence>
<dbReference type="RefSeq" id="WP_157302084.1">
    <property type="nucleotide sequence ID" value="NZ_BAAAZB010000015.1"/>
</dbReference>
<keyword evidence="2" id="KW-1185">Reference proteome</keyword>
<name>A0A6N8JDP8_9BACT</name>
<dbReference type="AlphaFoldDB" id="A0A6N8JDP8"/>
<proteinExistence type="predicted"/>
<comment type="caution">
    <text evidence="1">The sequence shown here is derived from an EMBL/GenBank/DDBJ whole genome shotgun (WGS) entry which is preliminary data.</text>
</comment>
<evidence type="ECO:0000313" key="2">
    <source>
        <dbReference type="Proteomes" id="UP000468388"/>
    </source>
</evidence>
<organism evidence="1 2">
    <name type="scientific">Chitinophaga oryziterrae</name>
    <dbReference type="NCBI Taxonomy" id="1031224"/>
    <lineage>
        <taxon>Bacteria</taxon>
        <taxon>Pseudomonadati</taxon>
        <taxon>Bacteroidota</taxon>
        <taxon>Chitinophagia</taxon>
        <taxon>Chitinophagales</taxon>
        <taxon>Chitinophagaceae</taxon>
        <taxon>Chitinophaga</taxon>
    </lineage>
</organism>
<dbReference type="EMBL" id="WRXO01000007">
    <property type="protein sequence ID" value="MVT43445.1"/>
    <property type="molecule type" value="Genomic_DNA"/>
</dbReference>
<accession>A0A6N8JDP8</accession>
<evidence type="ECO:0000313" key="1">
    <source>
        <dbReference type="EMBL" id="MVT43445.1"/>
    </source>
</evidence>
<gene>
    <name evidence="1" type="ORF">GO495_22795</name>
</gene>
<dbReference type="Proteomes" id="UP000468388">
    <property type="component" value="Unassembled WGS sequence"/>
</dbReference>
<dbReference type="OrthoDB" id="652877at2"/>
<protein>
    <submittedName>
        <fullName evidence="1">Uncharacterized protein</fullName>
    </submittedName>
</protein>
<reference evidence="1 2" key="1">
    <citation type="submission" date="2019-12" db="EMBL/GenBank/DDBJ databases">
        <title>The draft genomic sequence of strain Chitinophaga oryziterrae JCM 16595.</title>
        <authorList>
            <person name="Zhang X."/>
        </authorList>
    </citation>
    <scope>NUCLEOTIDE SEQUENCE [LARGE SCALE GENOMIC DNA]</scope>
    <source>
        <strain evidence="1 2">JCM 16595</strain>
    </source>
</reference>